<name>A0ABY4EIC0_9BACI</name>
<dbReference type="InterPro" id="IPR036428">
    <property type="entry name" value="PCD_sf"/>
</dbReference>
<evidence type="ECO:0000256" key="4">
    <source>
        <dbReference type="ARBA" id="ARBA00023239"/>
    </source>
</evidence>
<evidence type="ECO:0000256" key="3">
    <source>
        <dbReference type="ARBA" id="ARBA00013252"/>
    </source>
</evidence>
<evidence type="ECO:0000313" key="5">
    <source>
        <dbReference type="EMBL" id="UOQ43812.1"/>
    </source>
</evidence>
<dbReference type="Proteomes" id="UP000831787">
    <property type="component" value="Chromosome"/>
</dbReference>
<evidence type="ECO:0000256" key="2">
    <source>
        <dbReference type="ARBA" id="ARBA00006472"/>
    </source>
</evidence>
<comment type="similarity">
    <text evidence="2">Belongs to the pterin-4-alpha-carbinolamine dehydratase family.</text>
</comment>
<dbReference type="GO" id="GO:0008124">
    <property type="term" value="F:4-alpha-hydroxytetrahydrobiopterin dehydratase activity"/>
    <property type="evidence" value="ECO:0007669"/>
    <property type="project" value="UniProtKB-EC"/>
</dbReference>
<keyword evidence="6" id="KW-1185">Reference proteome</keyword>
<dbReference type="PANTHER" id="PTHR12599">
    <property type="entry name" value="PTERIN-4-ALPHA-CARBINOLAMINE DEHYDRATASE"/>
    <property type="match status" value="1"/>
</dbReference>
<organism evidence="5 6">
    <name type="scientific">Halobacillus salinarum</name>
    <dbReference type="NCBI Taxonomy" id="2932257"/>
    <lineage>
        <taxon>Bacteria</taxon>
        <taxon>Bacillati</taxon>
        <taxon>Bacillota</taxon>
        <taxon>Bacilli</taxon>
        <taxon>Bacillales</taxon>
        <taxon>Bacillaceae</taxon>
        <taxon>Halobacillus</taxon>
    </lineage>
</organism>
<dbReference type="InterPro" id="IPR001533">
    <property type="entry name" value="Pterin_deHydtase"/>
</dbReference>
<dbReference type="NCBIfam" id="NF002017">
    <property type="entry name" value="PRK00823.1-2"/>
    <property type="match status" value="1"/>
</dbReference>
<comment type="catalytic activity">
    <reaction evidence="1">
        <text>(4aS,6R)-4a-hydroxy-L-erythro-5,6,7,8-tetrahydrobiopterin = (6R)-L-erythro-6,7-dihydrobiopterin + H2O</text>
        <dbReference type="Rhea" id="RHEA:11920"/>
        <dbReference type="ChEBI" id="CHEBI:15377"/>
        <dbReference type="ChEBI" id="CHEBI:15642"/>
        <dbReference type="ChEBI" id="CHEBI:43120"/>
        <dbReference type="EC" id="4.2.1.96"/>
    </reaction>
</comment>
<reference evidence="5 6" key="1">
    <citation type="submission" date="2022-04" db="EMBL/GenBank/DDBJ databases">
        <title>Halobacillus sp. isolated from saltern.</title>
        <authorList>
            <person name="Won M."/>
            <person name="Lee C.-M."/>
            <person name="Woen H.-Y."/>
            <person name="Kwon S.-W."/>
        </authorList>
    </citation>
    <scope>NUCLEOTIDE SEQUENCE [LARGE SCALE GENOMIC DNA]</scope>
    <source>
        <strain evidence="5 6">SSBR10-3</strain>
    </source>
</reference>
<evidence type="ECO:0000256" key="1">
    <source>
        <dbReference type="ARBA" id="ARBA00001554"/>
    </source>
</evidence>
<dbReference type="CDD" id="cd00488">
    <property type="entry name" value="PCD_DCoH"/>
    <property type="match status" value="1"/>
</dbReference>
<dbReference type="EMBL" id="CP095073">
    <property type="protein sequence ID" value="UOQ43812.1"/>
    <property type="molecule type" value="Genomic_DNA"/>
</dbReference>
<protein>
    <recommendedName>
        <fullName evidence="3">4a-hydroxytetrahydrobiopterin dehydratase</fullName>
        <ecNumber evidence="3">4.2.1.96</ecNumber>
    </recommendedName>
</protein>
<dbReference type="EC" id="4.2.1.96" evidence="3"/>
<evidence type="ECO:0000313" key="6">
    <source>
        <dbReference type="Proteomes" id="UP000831787"/>
    </source>
</evidence>
<dbReference type="PANTHER" id="PTHR12599:SF0">
    <property type="entry name" value="PTERIN-4-ALPHA-CARBINOLAMINE DEHYDRATASE"/>
    <property type="match status" value="1"/>
</dbReference>
<gene>
    <name evidence="5" type="ORF">MUN89_18315</name>
</gene>
<keyword evidence="4 5" id="KW-0456">Lyase</keyword>
<proteinExistence type="inferred from homology"/>
<dbReference type="Gene3D" id="3.30.1360.20">
    <property type="entry name" value="Transcriptional coactivator/pterin dehydratase"/>
    <property type="match status" value="1"/>
</dbReference>
<sequence length="107" mass="12910">MKGEKLVETRIPEEEKEQRVAELNGWKLEDEKFIVKRYRFKEFLTGVQFVNQVAEYSEEIQHHPFISIDYKRVTMKLTSWNAKGLTELDLDCAKKYDQMYEQMVKEQ</sequence>
<dbReference type="Pfam" id="PF01329">
    <property type="entry name" value="Pterin_4a"/>
    <property type="match status" value="1"/>
</dbReference>
<accession>A0ABY4EIC0</accession>
<dbReference type="SUPFAM" id="SSF55248">
    <property type="entry name" value="PCD-like"/>
    <property type="match status" value="1"/>
</dbReference>